<dbReference type="GO" id="GO:0006078">
    <property type="term" value="P:(1-&gt;6)-beta-D-glucan biosynthetic process"/>
    <property type="evidence" value="ECO:0007669"/>
    <property type="project" value="TreeGrafter"/>
</dbReference>
<evidence type="ECO:0000313" key="13">
    <source>
        <dbReference type="Proteomes" id="UP000298030"/>
    </source>
</evidence>
<dbReference type="Gene3D" id="2.60.120.200">
    <property type="match status" value="1"/>
</dbReference>
<feature type="region of interest" description="Disordered" evidence="9">
    <location>
        <begin position="49"/>
        <end position="161"/>
    </location>
</feature>
<keyword evidence="7" id="KW-0325">Glycoprotein</keyword>
<dbReference type="GO" id="GO:0015926">
    <property type="term" value="F:glucosidase activity"/>
    <property type="evidence" value="ECO:0007669"/>
    <property type="project" value="TreeGrafter"/>
</dbReference>
<keyword evidence="4" id="KW-0735">Signal-anchor</keyword>
<dbReference type="STRING" id="71717.A0A4Y7S3V0"/>
<feature type="compositionally biased region" description="Basic and acidic residues" evidence="9">
    <location>
        <begin position="49"/>
        <end position="64"/>
    </location>
</feature>
<dbReference type="GO" id="GO:0031505">
    <property type="term" value="P:fungal-type cell wall organization"/>
    <property type="evidence" value="ECO:0007669"/>
    <property type="project" value="TreeGrafter"/>
</dbReference>
<feature type="transmembrane region" description="Helical" evidence="10">
    <location>
        <begin position="12"/>
        <end position="36"/>
    </location>
</feature>
<organism evidence="12 13">
    <name type="scientific">Coprinellus micaceus</name>
    <name type="common">Glistening ink-cap mushroom</name>
    <name type="synonym">Coprinus micaceus</name>
    <dbReference type="NCBI Taxonomy" id="71717"/>
    <lineage>
        <taxon>Eukaryota</taxon>
        <taxon>Fungi</taxon>
        <taxon>Dikarya</taxon>
        <taxon>Basidiomycota</taxon>
        <taxon>Agaricomycotina</taxon>
        <taxon>Agaricomycetes</taxon>
        <taxon>Agaricomycetidae</taxon>
        <taxon>Agaricales</taxon>
        <taxon>Agaricineae</taxon>
        <taxon>Psathyrellaceae</taxon>
        <taxon>Coprinellus</taxon>
    </lineage>
</organism>
<dbReference type="GO" id="GO:0005886">
    <property type="term" value="C:plasma membrane"/>
    <property type="evidence" value="ECO:0007669"/>
    <property type="project" value="TreeGrafter"/>
</dbReference>
<keyword evidence="8" id="KW-0961">Cell wall biogenesis/degradation</keyword>
<dbReference type="InterPro" id="IPR000757">
    <property type="entry name" value="Beta-glucanase-like"/>
</dbReference>
<comment type="subcellular location">
    <subcellularLocation>
        <location evidence="1">Membrane</location>
        <topology evidence="1">Single-pass type II membrane protein</topology>
    </subcellularLocation>
</comment>
<feature type="compositionally biased region" description="Polar residues" evidence="9">
    <location>
        <begin position="100"/>
        <end position="116"/>
    </location>
</feature>
<dbReference type="AlphaFoldDB" id="A0A4Y7S3V0"/>
<reference evidence="12 13" key="1">
    <citation type="journal article" date="2019" name="Nat. Ecol. Evol.">
        <title>Megaphylogeny resolves global patterns of mushroom evolution.</title>
        <authorList>
            <person name="Varga T."/>
            <person name="Krizsan K."/>
            <person name="Foldi C."/>
            <person name="Dima B."/>
            <person name="Sanchez-Garcia M."/>
            <person name="Sanchez-Ramirez S."/>
            <person name="Szollosi G.J."/>
            <person name="Szarkandi J.G."/>
            <person name="Papp V."/>
            <person name="Albert L."/>
            <person name="Andreopoulos W."/>
            <person name="Angelini C."/>
            <person name="Antonin V."/>
            <person name="Barry K.W."/>
            <person name="Bougher N.L."/>
            <person name="Buchanan P."/>
            <person name="Buyck B."/>
            <person name="Bense V."/>
            <person name="Catcheside P."/>
            <person name="Chovatia M."/>
            <person name="Cooper J."/>
            <person name="Damon W."/>
            <person name="Desjardin D."/>
            <person name="Finy P."/>
            <person name="Geml J."/>
            <person name="Haridas S."/>
            <person name="Hughes K."/>
            <person name="Justo A."/>
            <person name="Karasinski D."/>
            <person name="Kautmanova I."/>
            <person name="Kiss B."/>
            <person name="Kocsube S."/>
            <person name="Kotiranta H."/>
            <person name="LaButti K.M."/>
            <person name="Lechner B.E."/>
            <person name="Liimatainen K."/>
            <person name="Lipzen A."/>
            <person name="Lukacs Z."/>
            <person name="Mihaltcheva S."/>
            <person name="Morgado L.N."/>
            <person name="Niskanen T."/>
            <person name="Noordeloos M.E."/>
            <person name="Ohm R.A."/>
            <person name="Ortiz-Santana B."/>
            <person name="Ovrebo C."/>
            <person name="Racz N."/>
            <person name="Riley R."/>
            <person name="Savchenko A."/>
            <person name="Shiryaev A."/>
            <person name="Soop K."/>
            <person name="Spirin V."/>
            <person name="Szebenyi C."/>
            <person name="Tomsovsky M."/>
            <person name="Tulloss R.E."/>
            <person name="Uehling J."/>
            <person name="Grigoriev I.V."/>
            <person name="Vagvolgyi C."/>
            <person name="Papp T."/>
            <person name="Martin F.M."/>
            <person name="Miettinen O."/>
            <person name="Hibbett D.S."/>
            <person name="Nagy L.G."/>
        </authorList>
    </citation>
    <scope>NUCLEOTIDE SEQUENCE [LARGE SCALE GENOMIC DNA]</scope>
    <source>
        <strain evidence="12 13">FP101781</strain>
    </source>
</reference>
<keyword evidence="13" id="KW-1185">Reference proteome</keyword>
<keyword evidence="3 10" id="KW-0812">Transmembrane</keyword>
<evidence type="ECO:0000256" key="4">
    <source>
        <dbReference type="ARBA" id="ARBA00022968"/>
    </source>
</evidence>
<evidence type="ECO:0000256" key="6">
    <source>
        <dbReference type="ARBA" id="ARBA00023136"/>
    </source>
</evidence>
<evidence type="ECO:0000256" key="3">
    <source>
        <dbReference type="ARBA" id="ARBA00022692"/>
    </source>
</evidence>
<gene>
    <name evidence="12" type="ORF">FA13DRAFT_1759127</name>
</gene>
<dbReference type="EMBL" id="QPFP01000339">
    <property type="protein sequence ID" value="TEB16007.1"/>
    <property type="molecule type" value="Genomic_DNA"/>
</dbReference>
<keyword evidence="6 10" id="KW-0472">Membrane</keyword>
<dbReference type="GO" id="GO:0005789">
    <property type="term" value="C:endoplasmic reticulum membrane"/>
    <property type="evidence" value="ECO:0007669"/>
    <property type="project" value="TreeGrafter"/>
</dbReference>
<evidence type="ECO:0000256" key="10">
    <source>
        <dbReference type="SAM" id="Phobius"/>
    </source>
</evidence>
<dbReference type="SUPFAM" id="SSF49899">
    <property type="entry name" value="Concanavalin A-like lectins/glucanases"/>
    <property type="match status" value="1"/>
</dbReference>
<keyword evidence="5 10" id="KW-1133">Transmembrane helix</keyword>
<protein>
    <submittedName>
        <fullName evidence="12">Beta-glucan synthesis-associated</fullName>
    </submittedName>
</protein>
<evidence type="ECO:0000256" key="2">
    <source>
        <dbReference type="ARBA" id="ARBA00010962"/>
    </source>
</evidence>
<dbReference type="PANTHER" id="PTHR31361">
    <property type="entry name" value="BETA-GLUCAN SYNTHESIS-ASSOCIATED PROTEIN KRE6-RELATED"/>
    <property type="match status" value="1"/>
</dbReference>
<evidence type="ECO:0000256" key="5">
    <source>
        <dbReference type="ARBA" id="ARBA00022989"/>
    </source>
</evidence>
<dbReference type="PANTHER" id="PTHR31361:SF1">
    <property type="entry name" value="BETA-GLUCAN SYNTHESIS-ASSOCIATED PROTEIN KRE6-RELATED"/>
    <property type="match status" value="1"/>
</dbReference>
<evidence type="ECO:0000256" key="9">
    <source>
        <dbReference type="SAM" id="MobiDB-lite"/>
    </source>
</evidence>
<sequence length="778" mass="85068">MASSCDDISGLFSLALLLIVVFVVGVACVPVPHVVFDVLLTPFASNSTESRDSQYVDYPRHTRSESTNSRGTPQTPHLSEDSRLIQTPPSPVNGDFGQRTIRSSPLNPTSPISTSYVRPGLPSSTASSSRPASRSSSVHPFVNSRPDAPLRINASPMGEGSRGSMILYRLADDPATARDTLLLPPKTPYAAGARDSVISSSGDSINSVADSKYPSGIPGGAQLRGLVPYAYEPELDDGGPPDEEDYLHDPKEEGSFRGDKGHFPWRGVVNISVLIILILALLALFVAYPVFTYYKDAARNRLIDGNIRINATGQSPVLFGMPQLIDPDTPQSARTRTGFDGLDYELVFSDEFNVEGRTFYPGDDPFWEAVDLWYGATGDVEWYDPAQVITKDGALIITIDSVATTQSGLSRGSTAPFTVGENHNLEYRSGMVQTWNKFCFTNGYIEVSVTFPGPDENTAGYWPGAWTMGNLARPGYPASTDGMWPYTYDSCDVGTFPNQTLRDKSGPAGAIFSEKSRDRYNNELSWLTGQRTSACSCPDSDHPGPAHNVGRGAPEIDIFEASKDKQNAVGGTVSQSAQFAPFAHDYSYYNDSETKWKNFDPARTRANAFLGSAVQQSVSGVTRVPSDMFQGSGAKFTTFGVNAGFEYHGHPKSRDDGYVMWQVNDSPTHRVGAGSVAADPLVDIGNRLIPEEPMAIILNLGMSPNWQTIDLSTMQFPGEMLIDYVRVYQRKDEINIGCDPKDYPTKKYIDDHLQAYSDVNMTTWTWPMPRNELWEGGC</sequence>
<feature type="compositionally biased region" description="Acidic residues" evidence="9">
    <location>
        <begin position="233"/>
        <end position="246"/>
    </location>
</feature>
<dbReference type="OrthoDB" id="412647at2759"/>
<dbReference type="Proteomes" id="UP000298030">
    <property type="component" value="Unassembled WGS sequence"/>
</dbReference>
<evidence type="ECO:0000256" key="7">
    <source>
        <dbReference type="ARBA" id="ARBA00023180"/>
    </source>
</evidence>
<proteinExistence type="inferred from homology"/>
<feature type="compositionally biased region" description="Low complexity" evidence="9">
    <location>
        <begin position="122"/>
        <end position="137"/>
    </location>
</feature>
<evidence type="ECO:0000256" key="1">
    <source>
        <dbReference type="ARBA" id="ARBA00004606"/>
    </source>
</evidence>
<feature type="compositionally biased region" description="Polar residues" evidence="9">
    <location>
        <begin position="65"/>
        <end position="77"/>
    </location>
</feature>
<feature type="domain" description="GH16" evidence="11">
    <location>
        <begin position="337"/>
        <end position="733"/>
    </location>
</feature>
<name>A0A4Y7S3V0_COPMI</name>
<dbReference type="Pfam" id="PF03935">
    <property type="entry name" value="SKN1_KRE6_Sbg1"/>
    <property type="match status" value="1"/>
</dbReference>
<feature type="region of interest" description="Disordered" evidence="9">
    <location>
        <begin position="231"/>
        <end position="252"/>
    </location>
</feature>
<feature type="transmembrane region" description="Helical" evidence="10">
    <location>
        <begin position="267"/>
        <end position="291"/>
    </location>
</feature>
<evidence type="ECO:0000313" key="12">
    <source>
        <dbReference type="EMBL" id="TEB16007.1"/>
    </source>
</evidence>
<dbReference type="InterPro" id="IPR013320">
    <property type="entry name" value="ConA-like_dom_sf"/>
</dbReference>
<accession>A0A4Y7S3V0</accession>
<evidence type="ECO:0000256" key="8">
    <source>
        <dbReference type="ARBA" id="ARBA00023316"/>
    </source>
</evidence>
<comment type="similarity">
    <text evidence="2">Belongs to the SKN1/KRE6 family.</text>
</comment>
<comment type="caution">
    <text evidence="12">The sequence shown here is derived from an EMBL/GenBank/DDBJ whole genome shotgun (WGS) entry which is preliminary data.</text>
</comment>
<dbReference type="PROSITE" id="PS51762">
    <property type="entry name" value="GH16_2"/>
    <property type="match status" value="1"/>
</dbReference>
<evidence type="ECO:0000259" key="11">
    <source>
        <dbReference type="PROSITE" id="PS51762"/>
    </source>
</evidence>
<dbReference type="InterPro" id="IPR005629">
    <property type="entry name" value="Skn1/Kre6/Sbg1"/>
</dbReference>